<dbReference type="RefSeq" id="XP_031003863.1">
    <property type="nucleotide sequence ID" value="XM_031151005.1"/>
</dbReference>
<dbReference type="PANTHER" id="PTHR42040:SF1">
    <property type="entry name" value="INNER KINETOCHORE SUBUNIT FTA4"/>
    <property type="match status" value="1"/>
</dbReference>
<evidence type="ECO:0000256" key="1">
    <source>
        <dbReference type="SAM" id="Coils"/>
    </source>
</evidence>
<dbReference type="EMBL" id="QGMH01000107">
    <property type="protein sequence ID" value="TVY25075.1"/>
    <property type="molecule type" value="Genomic_DNA"/>
</dbReference>
<dbReference type="Proteomes" id="UP000431533">
    <property type="component" value="Unassembled WGS sequence"/>
</dbReference>
<keyword evidence="3" id="KW-1185">Reference proteome</keyword>
<dbReference type="GeneID" id="41986262"/>
<comment type="caution">
    <text evidence="2">The sequence shown here is derived from an EMBL/GenBank/DDBJ whole genome shotgun (WGS) entry which is preliminary data.</text>
</comment>
<dbReference type="AlphaFoldDB" id="A0A8H8TY73"/>
<evidence type="ECO:0000313" key="3">
    <source>
        <dbReference type="Proteomes" id="UP000431533"/>
    </source>
</evidence>
<dbReference type="Pfam" id="PF13093">
    <property type="entry name" value="FTA4"/>
    <property type="match status" value="1"/>
</dbReference>
<dbReference type="GO" id="GO:0031511">
    <property type="term" value="C:Mis6-Sim4 complex"/>
    <property type="evidence" value="ECO:0007669"/>
    <property type="project" value="InterPro"/>
</dbReference>
<feature type="coiled-coil region" evidence="1">
    <location>
        <begin position="134"/>
        <end position="161"/>
    </location>
</feature>
<keyword evidence="1" id="KW-0175">Coiled coil</keyword>
<dbReference type="InterPro" id="IPR025207">
    <property type="entry name" value="Sim4_Fta4"/>
</dbReference>
<gene>
    <name evidence="2" type="ORF">LHYA1_G006064</name>
</gene>
<reference evidence="2 3" key="1">
    <citation type="submission" date="2018-05" db="EMBL/GenBank/DDBJ databases">
        <title>Genome sequencing and assembly of the regulated plant pathogen Lachnellula willkommii and related sister species for the development of diagnostic species identification markers.</title>
        <authorList>
            <person name="Giroux E."/>
            <person name="Bilodeau G."/>
        </authorList>
    </citation>
    <scope>NUCLEOTIDE SEQUENCE [LARGE SCALE GENOMIC DNA]</scope>
    <source>
        <strain evidence="2 3">CBS 185.66</strain>
    </source>
</reference>
<protein>
    <recommendedName>
        <fullName evidence="4">Kinetochore protein fta4</fullName>
    </recommendedName>
</protein>
<sequence>MTSNTPTIIDLKTSFLRTQIQTLSQPLRPSSSPLPETEEDAPLRQRAIDDALLKLNAQLKKHNKLAYGPQAMRHVAEQIDRLYWNAGERTVVGDVGEEWAERGCDFRKENIIDQLPSTWSEEAEVEAPAKAARYTELQTRLEELNERRREKTEVVERYRALRGLLGPFAEGGGVQGNLVTREGNVEAELERMKLLMVRVQRGVQGLGEIEHEEMNVDVDVEGDEQRKVLALLGGQ</sequence>
<proteinExistence type="predicted"/>
<evidence type="ECO:0008006" key="4">
    <source>
        <dbReference type="Google" id="ProtNLM"/>
    </source>
</evidence>
<name>A0A8H8TY73_9HELO</name>
<dbReference type="PANTHER" id="PTHR42040">
    <property type="entry name" value="INNER KINETOCHORE SUBUNIT FTA4"/>
    <property type="match status" value="1"/>
</dbReference>
<dbReference type="OrthoDB" id="21214at2759"/>
<organism evidence="2 3">
    <name type="scientific">Lachnellula hyalina</name>
    <dbReference type="NCBI Taxonomy" id="1316788"/>
    <lineage>
        <taxon>Eukaryota</taxon>
        <taxon>Fungi</taxon>
        <taxon>Dikarya</taxon>
        <taxon>Ascomycota</taxon>
        <taxon>Pezizomycotina</taxon>
        <taxon>Leotiomycetes</taxon>
        <taxon>Helotiales</taxon>
        <taxon>Lachnaceae</taxon>
        <taxon>Lachnellula</taxon>
    </lineage>
</organism>
<evidence type="ECO:0000313" key="2">
    <source>
        <dbReference type="EMBL" id="TVY25075.1"/>
    </source>
</evidence>
<accession>A0A8H8TY73</accession>